<organism evidence="1 2">
    <name type="scientific">Brevundimonas naejangsanensis</name>
    <dbReference type="NCBI Taxonomy" id="588932"/>
    <lineage>
        <taxon>Bacteria</taxon>
        <taxon>Pseudomonadati</taxon>
        <taxon>Pseudomonadota</taxon>
        <taxon>Alphaproteobacteria</taxon>
        <taxon>Caulobacterales</taxon>
        <taxon>Caulobacteraceae</taxon>
        <taxon>Brevundimonas</taxon>
    </lineage>
</organism>
<protein>
    <submittedName>
        <fullName evidence="1">Uncharacterized protein</fullName>
    </submittedName>
</protein>
<keyword evidence="2" id="KW-1185">Reference proteome</keyword>
<dbReference type="RefSeq" id="WP_025977805.1">
    <property type="nucleotide sequence ID" value="NZ_CP015614.1"/>
</dbReference>
<accession>A0A172Y2U8</accession>
<gene>
    <name evidence="1" type="ORF">DA69_01410</name>
</gene>
<evidence type="ECO:0000313" key="2">
    <source>
        <dbReference type="Proteomes" id="UP000077603"/>
    </source>
</evidence>
<name>A0A172Y2U8_9CAUL</name>
<evidence type="ECO:0000313" key="1">
    <source>
        <dbReference type="EMBL" id="ANF53541.1"/>
    </source>
</evidence>
<proteinExistence type="predicted"/>
<sequence>MELDDRVFQRLLTFYPEEELVSRPVLSAAIRSGEIRKSDLVAEADKLFIPWQMFLLTWPNLRRHLQAIERERRDKIDVGHLSTRSGARGAVPYRLIDRYIRAQRFLLESEAHSRNKFCGSLRGKSVPAAVAAIEQHFGISRAAFWGRSTKGRAFDYLAGCIESGNVNVALGTSEARLVPTTKNHKSLYKNVSGFCLKSPKVPFAFVHMNMADTEEPAGRRIYTLMLLVVLIGLDIYTVTRDWRPGRTRAGRDAEHSPTAHRIVGEFLLPCSAFEHLEGRPVTRKTIDDLSDTYKLTPSAVTYRLWKASVISREERDSLITPSTPVKMKARSPYIENAVRKLNGGLVVSAVNGAFSRHSISQNQAQYVLFGRIRRPLWAKYRARVGI</sequence>
<dbReference type="OrthoDB" id="4773620at2"/>
<dbReference type="Proteomes" id="UP000077603">
    <property type="component" value="Chromosome"/>
</dbReference>
<dbReference type="KEGG" id="bne:DA69_01410"/>
<dbReference type="EMBL" id="CP015614">
    <property type="protein sequence ID" value="ANF53541.1"/>
    <property type="molecule type" value="Genomic_DNA"/>
</dbReference>
<dbReference type="AlphaFoldDB" id="A0A172Y2U8"/>
<reference evidence="1 2" key="1">
    <citation type="journal article" date="2014" name="Genome Announc.">
        <title>Genome Sequence of a Promising Hydrogen-Producing Facultative Anaerobic Bacterium, Brevundimonas naejangsanensis Strain B1.</title>
        <authorList>
            <person name="Su H."/>
            <person name="Zhang T."/>
            <person name="Bao M."/>
            <person name="Jiang Y."/>
            <person name="Wang Y."/>
            <person name="Tan T."/>
        </authorList>
    </citation>
    <scope>NUCLEOTIDE SEQUENCE [LARGE SCALE GENOMIC DNA]</scope>
    <source>
        <strain evidence="1 2">B1</strain>
    </source>
</reference>